<dbReference type="EMBL" id="JADAKE010000004">
    <property type="protein sequence ID" value="MBF8807283.1"/>
    <property type="molecule type" value="Genomic_DNA"/>
</dbReference>
<proteinExistence type="predicted"/>
<sequence length="98" mass="11322">MDTNKFFHSWFTLPLFILLGIVGAINSYGYLLIVAIFCYVLFAGMSFEKLLEILWPTIIISLFMGVYLGIPGNENIYMFRLVVPLYIAIYLMVGEYNF</sequence>
<keyword evidence="1" id="KW-0812">Transmembrane</keyword>
<protein>
    <submittedName>
        <fullName evidence="2">Uncharacterized protein</fullName>
    </submittedName>
</protein>
<keyword evidence="1" id="KW-0472">Membrane</keyword>
<comment type="caution">
    <text evidence="2">The sequence shown here is derived from an EMBL/GenBank/DDBJ whole genome shotgun (WGS) entry which is preliminary data.</text>
</comment>
<reference evidence="2" key="1">
    <citation type="submission" date="2020-09" db="EMBL/GenBank/DDBJ databases">
        <title>Genomic insights into the novelty and pathogenicity of a unique biofilm-forming Enterococcus sp. bacteria (Enterococcus lacertideformus) identified in reptiles.</title>
        <authorList>
            <person name="Agius J.E."/>
            <person name="Phalen D.N."/>
            <person name="Rose K."/>
            <person name="Eden J.-S."/>
        </authorList>
    </citation>
    <scope>NUCLEOTIDE SEQUENCE</scope>
    <source>
        <strain evidence="2">PHRS 0518</strain>
    </source>
</reference>
<organism evidence="2 3">
    <name type="scientific">Enterococcus lacertideformus</name>
    <dbReference type="NCBI Taxonomy" id="2771493"/>
    <lineage>
        <taxon>Bacteria</taxon>
        <taxon>Bacillati</taxon>
        <taxon>Bacillota</taxon>
        <taxon>Bacilli</taxon>
        <taxon>Lactobacillales</taxon>
        <taxon>Enterococcaceae</taxon>
        <taxon>Enterococcus</taxon>
    </lineage>
</organism>
<evidence type="ECO:0000256" key="1">
    <source>
        <dbReference type="SAM" id="Phobius"/>
    </source>
</evidence>
<gene>
    <name evidence="2" type="ORF">IC227_01250</name>
</gene>
<keyword evidence="1" id="KW-1133">Transmembrane helix</keyword>
<feature type="transmembrane region" description="Helical" evidence="1">
    <location>
        <begin position="76"/>
        <end position="93"/>
    </location>
</feature>
<evidence type="ECO:0000313" key="2">
    <source>
        <dbReference type="EMBL" id="MBF8807283.1"/>
    </source>
</evidence>
<feature type="transmembrane region" description="Helical" evidence="1">
    <location>
        <begin position="53"/>
        <end position="70"/>
    </location>
</feature>
<dbReference type="Proteomes" id="UP000637757">
    <property type="component" value="Unassembled WGS sequence"/>
</dbReference>
<feature type="transmembrane region" description="Helical" evidence="1">
    <location>
        <begin position="15"/>
        <end position="41"/>
    </location>
</feature>
<dbReference type="AlphaFoldDB" id="A0A931AXB7"/>
<name>A0A931AXB7_9ENTE</name>
<evidence type="ECO:0000313" key="3">
    <source>
        <dbReference type="Proteomes" id="UP000637757"/>
    </source>
</evidence>
<accession>A0A931AXB7</accession>
<keyword evidence="3" id="KW-1185">Reference proteome</keyword>